<dbReference type="PROSITE" id="PS00041">
    <property type="entry name" value="HTH_ARAC_FAMILY_1"/>
    <property type="match status" value="1"/>
</dbReference>
<dbReference type="InterPro" id="IPR009057">
    <property type="entry name" value="Homeodomain-like_sf"/>
</dbReference>
<dbReference type="InterPro" id="IPR018060">
    <property type="entry name" value="HTH_AraC"/>
</dbReference>
<organism evidence="6 7">
    <name type="scientific">Spinactinospora alkalitolerans</name>
    <dbReference type="NCBI Taxonomy" id="687207"/>
    <lineage>
        <taxon>Bacteria</taxon>
        <taxon>Bacillati</taxon>
        <taxon>Actinomycetota</taxon>
        <taxon>Actinomycetes</taxon>
        <taxon>Streptosporangiales</taxon>
        <taxon>Nocardiopsidaceae</taxon>
        <taxon>Spinactinospora</taxon>
    </lineage>
</organism>
<dbReference type="InterPro" id="IPR018062">
    <property type="entry name" value="HTH_AraC-typ_CS"/>
</dbReference>
<dbReference type="PRINTS" id="PR00032">
    <property type="entry name" value="HTHARAC"/>
</dbReference>
<reference evidence="6 7" key="1">
    <citation type="submission" date="2020-07" db="EMBL/GenBank/DDBJ databases">
        <title>Sequencing the genomes of 1000 actinobacteria strains.</title>
        <authorList>
            <person name="Klenk H.-P."/>
        </authorList>
    </citation>
    <scope>NUCLEOTIDE SEQUENCE [LARGE SCALE GENOMIC DNA]</scope>
    <source>
        <strain evidence="6 7">CXB654</strain>
    </source>
</reference>
<dbReference type="SMART" id="SM00342">
    <property type="entry name" value="HTH_ARAC"/>
    <property type="match status" value="1"/>
</dbReference>
<proteinExistence type="predicted"/>
<dbReference type="Proteomes" id="UP000589036">
    <property type="component" value="Unassembled WGS sequence"/>
</dbReference>
<dbReference type="InterPro" id="IPR050204">
    <property type="entry name" value="AraC_XylS_family_regulators"/>
</dbReference>
<dbReference type="SUPFAM" id="SSF46689">
    <property type="entry name" value="Homeodomain-like"/>
    <property type="match status" value="2"/>
</dbReference>
<dbReference type="RefSeq" id="WP_179641349.1">
    <property type="nucleotide sequence ID" value="NZ_BAAAYY010000005.1"/>
</dbReference>
<dbReference type="EMBL" id="JACCCC010000001">
    <property type="protein sequence ID" value="NYE45057.1"/>
    <property type="molecule type" value="Genomic_DNA"/>
</dbReference>
<evidence type="ECO:0000259" key="5">
    <source>
        <dbReference type="PROSITE" id="PS01124"/>
    </source>
</evidence>
<comment type="caution">
    <text evidence="6">The sequence shown here is derived from an EMBL/GenBank/DDBJ whole genome shotgun (WGS) entry which is preliminary data.</text>
</comment>
<feature type="region of interest" description="Disordered" evidence="4">
    <location>
        <begin position="1"/>
        <end position="23"/>
    </location>
</feature>
<evidence type="ECO:0000313" key="7">
    <source>
        <dbReference type="Proteomes" id="UP000589036"/>
    </source>
</evidence>
<keyword evidence="1" id="KW-0805">Transcription regulation</keyword>
<protein>
    <submittedName>
        <fullName evidence="6">AraC-like DNA-binding protein</fullName>
    </submittedName>
</protein>
<gene>
    <name evidence="6" type="ORF">HDA32_000177</name>
</gene>
<sequence length="170" mass="18614">MEPTGGRSPEGRGRSAQRSAPPGALGVETLIALRRAHDHIDRHYSEPLDLAEVARAAGYSRHHFVRAFRTAYGETPGRYLSRRRIERAQELLRSPVPTVTEVCHAVGFTSLGSFSSRFRDVTGLSPTEFQRRAATAAPLMVPGCYLLRCAGPLPQAMTATRKKPPEPAPL</sequence>
<dbReference type="AlphaFoldDB" id="A0A852TP37"/>
<accession>A0A852TP37</accession>
<dbReference type="GO" id="GO:0003700">
    <property type="term" value="F:DNA-binding transcription factor activity"/>
    <property type="evidence" value="ECO:0007669"/>
    <property type="project" value="InterPro"/>
</dbReference>
<dbReference type="Pfam" id="PF12833">
    <property type="entry name" value="HTH_18"/>
    <property type="match status" value="1"/>
</dbReference>
<keyword evidence="3" id="KW-0804">Transcription</keyword>
<keyword evidence="7" id="KW-1185">Reference proteome</keyword>
<dbReference type="Gene3D" id="1.10.10.60">
    <property type="entry name" value="Homeodomain-like"/>
    <property type="match status" value="2"/>
</dbReference>
<dbReference type="GO" id="GO:0043565">
    <property type="term" value="F:sequence-specific DNA binding"/>
    <property type="evidence" value="ECO:0007669"/>
    <property type="project" value="InterPro"/>
</dbReference>
<evidence type="ECO:0000256" key="4">
    <source>
        <dbReference type="SAM" id="MobiDB-lite"/>
    </source>
</evidence>
<feature type="domain" description="HTH araC/xylS-type" evidence="5">
    <location>
        <begin position="34"/>
        <end position="132"/>
    </location>
</feature>
<name>A0A852TP37_9ACTN</name>
<evidence type="ECO:0000256" key="2">
    <source>
        <dbReference type="ARBA" id="ARBA00023125"/>
    </source>
</evidence>
<dbReference type="PROSITE" id="PS01124">
    <property type="entry name" value="HTH_ARAC_FAMILY_2"/>
    <property type="match status" value="1"/>
</dbReference>
<evidence type="ECO:0000256" key="3">
    <source>
        <dbReference type="ARBA" id="ARBA00023163"/>
    </source>
</evidence>
<keyword evidence="2 6" id="KW-0238">DNA-binding</keyword>
<dbReference type="PANTHER" id="PTHR46796">
    <property type="entry name" value="HTH-TYPE TRANSCRIPTIONAL ACTIVATOR RHAS-RELATED"/>
    <property type="match status" value="1"/>
</dbReference>
<dbReference type="InterPro" id="IPR020449">
    <property type="entry name" value="Tscrpt_reg_AraC-type_HTH"/>
</dbReference>
<evidence type="ECO:0000256" key="1">
    <source>
        <dbReference type="ARBA" id="ARBA00023015"/>
    </source>
</evidence>
<evidence type="ECO:0000313" key="6">
    <source>
        <dbReference type="EMBL" id="NYE45057.1"/>
    </source>
</evidence>